<protein>
    <submittedName>
        <fullName evidence="2">D-alanyl-D-alanine carboxypeptidase</fullName>
    </submittedName>
</protein>
<name>A0A1M6WZ84_REIAG</name>
<gene>
    <name evidence="2" type="ORF">SAMN04488028_1201</name>
</gene>
<organism evidence="2 3">
    <name type="scientific">Reichenbachiella agariperforans</name>
    <dbReference type="NCBI Taxonomy" id="156994"/>
    <lineage>
        <taxon>Bacteria</taxon>
        <taxon>Pseudomonadati</taxon>
        <taxon>Bacteroidota</taxon>
        <taxon>Cytophagia</taxon>
        <taxon>Cytophagales</taxon>
        <taxon>Reichenbachiellaceae</taxon>
        <taxon>Reichenbachiella</taxon>
    </lineage>
</organism>
<evidence type="ECO:0000259" key="1">
    <source>
        <dbReference type="Pfam" id="PF13539"/>
    </source>
</evidence>
<keyword evidence="3" id="KW-1185">Reference proteome</keyword>
<dbReference type="InterPro" id="IPR039561">
    <property type="entry name" value="Peptidase_M15C"/>
</dbReference>
<feature type="domain" description="Peptidase M15C" evidence="1">
    <location>
        <begin position="14"/>
        <end position="47"/>
    </location>
</feature>
<dbReference type="AlphaFoldDB" id="A0A1M6WZ84"/>
<dbReference type="Proteomes" id="UP000184474">
    <property type="component" value="Unassembled WGS sequence"/>
</dbReference>
<evidence type="ECO:0000313" key="2">
    <source>
        <dbReference type="EMBL" id="SHK98961.1"/>
    </source>
</evidence>
<proteinExistence type="predicted"/>
<accession>A0A1M6WZ84</accession>
<sequence>MTKVRAASSHQRGELPLELIEAFENEADMQWGGIWESTNVDYMHFEVRKQDIAKYLSQKKNQ</sequence>
<dbReference type="GO" id="GO:0004180">
    <property type="term" value="F:carboxypeptidase activity"/>
    <property type="evidence" value="ECO:0007669"/>
    <property type="project" value="UniProtKB-KW"/>
</dbReference>
<keyword evidence="2" id="KW-0645">Protease</keyword>
<dbReference type="Pfam" id="PF13539">
    <property type="entry name" value="Peptidase_M15_4"/>
    <property type="match status" value="1"/>
</dbReference>
<keyword evidence="2" id="KW-0121">Carboxypeptidase</keyword>
<evidence type="ECO:0000313" key="3">
    <source>
        <dbReference type="Proteomes" id="UP000184474"/>
    </source>
</evidence>
<dbReference type="RefSeq" id="WP_073125772.1">
    <property type="nucleotide sequence ID" value="NZ_FRAA01000020.1"/>
</dbReference>
<keyword evidence="2" id="KW-0378">Hydrolase</keyword>
<dbReference type="EMBL" id="FRAA01000020">
    <property type="protein sequence ID" value="SHK98961.1"/>
    <property type="molecule type" value="Genomic_DNA"/>
</dbReference>
<reference evidence="3" key="1">
    <citation type="submission" date="2016-11" db="EMBL/GenBank/DDBJ databases">
        <authorList>
            <person name="Varghese N."/>
            <person name="Submissions S."/>
        </authorList>
    </citation>
    <scope>NUCLEOTIDE SEQUENCE [LARGE SCALE GENOMIC DNA]</scope>
    <source>
        <strain evidence="3">DSM 26134</strain>
    </source>
</reference>